<evidence type="ECO:0000256" key="5">
    <source>
        <dbReference type="SAM" id="Phobius"/>
    </source>
</evidence>
<dbReference type="Pfam" id="PF00916">
    <property type="entry name" value="Sulfate_transp"/>
    <property type="match status" value="1"/>
</dbReference>
<feature type="transmembrane region" description="Helical" evidence="5">
    <location>
        <begin position="254"/>
        <end position="274"/>
    </location>
</feature>
<dbReference type="GO" id="GO:0016020">
    <property type="term" value="C:membrane"/>
    <property type="evidence" value="ECO:0007669"/>
    <property type="project" value="UniProtKB-SubCell"/>
</dbReference>
<feature type="transmembrane region" description="Helical" evidence="5">
    <location>
        <begin position="49"/>
        <end position="68"/>
    </location>
</feature>
<feature type="transmembrane region" description="Helical" evidence="5">
    <location>
        <begin position="106"/>
        <end position="123"/>
    </location>
</feature>
<keyword evidence="8" id="KW-1185">Reference proteome</keyword>
<evidence type="ECO:0000256" key="3">
    <source>
        <dbReference type="ARBA" id="ARBA00022989"/>
    </source>
</evidence>
<organism evidence="7 8">
    <name type="scientific">Leucobacter luti</name>
    <dbReference type="NCBI Taxonomy" id="340320"/>
    <lineage>
        <taxon>Bacteria</taxon>
        <taxon>Bacillati</taxon>
        <taxon>Actinomycetota</taxon>
        <taxon>Actinomycetes</taxon>
        <taxon>Micrococcales</taxon>
        <taxon>Microbacteriaceae</taxon>
        <taxon>Leucobacter</taxon>
    </lineage>
</organism>
<comment type="subcellular location">
    <subcellularLocation>
        <location evidence="1">Membrane</location>
        <topology evidence="1">Multi-pass membrane protein</topology>
    </subcellularLocation>
</comment>
<keyword evidence="4 5" id="KW-0472">Membrane</keyword>
<feature type="transmembrane region" description="Helical" evidence="5">
    <location>
        <begin position="386"/>
        <end position="415"/>
    </location>
</feature>
<feature type="transmembrane region" description="Helical" evidence="5">
    <location>
        <begin position="354"/>
        <end position="374"/>
    </location>
</feature>
<feature type="domain" description="SLC26A/SulP transporter" evidence="6">
    <location>
        <begin position="22"/>
        <end position="389"/>
    </location>
</feature>
<feature type="transmembrane region" description="Helical" evidence="5">
    <location>
        <begin position="182"/>
        <end position="199"/>
    </location>
</feature>
<protein>
    <submittedName>
        <fullName evidence="7">MFS superfamily sulfate permease-like transporter</fullName>
    </submittedName>
</protein>
<dbReference type="InterPro" id="IPR011547">
    <property type="entry name" value="SLC26A/SulP_dom"/>
</dbReference>
<accession>A0A4Q7TN20</accession>
<feature type="transmembrane region" description="Helical" evidence="5">
    <location>
        <begin position="135"/>
        <end position="153"/>
    </location>
</feature>
<feature type="transmembrane region" description="Helical" evidence="5">
    <location>
        <begin position="211"/>
        <end position="234"/>
    </location>
</feature>
<dbReference type="EMBL" id="SHKI01000007">
    <property type="protein sequence ID" value="RZT61100.1"/>
    <property type="molecule type" value="Genomic_DNA"/>
</dbReference>
<dbReference type="AlphaFoldDB" id="A0A4Q7TN20"/>
<evidence type="ECO:0000259" key="6">
    <source>
        <dbReference type="Pfam" id="PF00916"/>
    </source>
</evidence>
<proteinExistence type="predicted"/>
<gene>
    <name evidence="7" type="ORF">EV139_2849</name>
</gene>
<keyword evidence="2 5" id="KW-0812">Transmembrane</keyword>
<comment type="caution">
    <text evidence="7">The sequence shown here is derived from an EMBL/GenBank/DDBJ whole genome shotgun (WGS) entry which is preliminary data.</text>
</comment>
<dbReference type="InterPro" id="IPR001902">
    <property type="entry name" value="SLC26A/SulP_fam"/>
</dbReference>
<evidence type="ECO:0000256" key="2">
    <source>
        <dbReference type="ARBA" id="ARBA00022692"/>
    </source>
</evidence>
<sequence>MAVRSRPAWVAPTLAGYRRAWLAPDLLAGLSAGAVVIPQAMAYATIADLPVAVGLYTCMVPMLVYALLGGSRAMSVSTTSTIATLTATTLVSAGVATGAADPVGSLMTLTLLVGVILVLARLCRLGSLVENISSATVLGLKIGVGATVAVGQLPKLLGETFNFSGHGFVRSLLAVGEAAGSVNWPTVALSLGAIAVLAGCKRFAPRVPGPLVVVVGSIALVWLTPLATAGVELIDPVSGGLPVPGVPDASHLAAPVPGALAIAVMSFLESAAVARGIRQAREPQIDSDQELLAAGAANVAGAFFSAMPAAGGFSQSAVNQSAGARTQVSTLVTVALAVLVALVLGPVLSLLPQAALAALVFVAVLGLINISELVRWARLSPVDFWVAVAVAVIGLTAGLLAAVAVGVGVTLVLVLRELNTPHVSVAGRDGECVRVHLDLGLYTANAMTNTRAIIELASDPEHATRAVVLGLDRQIVMTITVLEALQDLDRELAQRGIVLHLAALPIAATAVAERTPWFGALVAQGRVHRALDRAEPGPARSGDAGAHSPG</sequence>
<evidence type="ECO:0000313" key="7">
    <source>
        <dbReference type="EMBL" id="RZT61100.1"/>
    </source>
</evidence>
<dbReference type="Proteomes" id="UP000291832">
    <property type="component" value="Unassembled WGS sequence"/>
</dbReference>
<feature type="transmembrane region" description="Helical" evidence="5">
    <location>
        <begin position="21"/>
        <end position="43"/>
    </location>
</feature>
<evidence type="ECO:0000256" key="4">
    <source>
        <dbReference type="ARBA" id="ARBA00023136"/>
    </source>
</evidence>
<feature type="transmembrane region" description="Helical" evidence="5">
    <location>
        <begin position="80"/>
        <end position="100"/>
    </location>
</feature>
<dbReference type="GO" id="GO:0055085">
    <property type="term" value="P:transmembrane transport"/>
    <property type="evidence" value="ECO:0007669"/>
    <property type="project" value="InterPro"/>
</dbReference>
<reference evidence="7 8" key="1">
    <citation type="journal article" date="2015" name="Stand. Genomic Sci.">
        <title>Genomic Encyclopedia of Bacterial and Archaeal Type Strains, Phase III: the genomes of soil and plant-associated and newly described type strains.</title>
        <authorList>
            <person name="Whitman W.B."/>
            <person name="Woyke T."/>
            <person name="Klenk H.P."/>
            <person name="Zhou Y."/>
            <person name="Lilburn T.G."/>
            <person name="Beck B.J."/>
            <person name="De Vos P."/>
            <person name="Vandamme P."/>
            <person name="Eisen J.A."/>
            <person name="Garrity G."/>
            <person name="Hugenholtz P."/>
            <person name="Kyrpides N.C."/>
        </authorList>
    </citation>
    <scope>NUCLEOTIDE SEQUENCE [LARGE SCALE GENOMIC DNA]</scope>
    <source>
        <strain evidence="7 8">RF6</strain>
    </source>
</reference>
<evidence type="ECO:0000256" key="1">
    <source>
        <dbReference type="ARBA" id="ARBA00004141"/>
    </source>
</evidence>
<name>A0A4Q7TN20_9MICO</name>
<feature type="transmembrane region" description="Helical" evidence="5">
    <location>
        <begin position="328"/>
        <end position="348"/>
    </location>
</feature>
<keyword evidence="3 5" id="KW-1133">Transmembrane helix</keyword>
<evidence type="ECO:0000313" key="8">
    <source>
        <dbReference type="Proteomes" id="UP000291832"/>
    </source>
</evidence>
<dbReference type="RefSeq" id="WP_237465429.1">
    <property type="nucleotide sequence ID" value="NZ_QYAG01000003.1"/>
</dbReference>
<dbReference type="PANTHER" id="PTHR11814">
    <property type="entry name" value="SULFATE TRANSPORTER"/>
    <property type="match status" value="1"/>
</dbReference>